<reference evidence="1 2" key="1">
    <citation type="submission" date="2018-01" db="EMBL/GenBank/DDBJ databases">
        <title>G. obscuriglobus.</title>
        <authorList>
            <person name="Franke J."/>
            <person name="Blomberg W."/>
            <person name="Selmecki A."/>
        </authorList>
    </citation>
    <scope>NUCLEOTIDE SEQUENCE [LARGE SCALE GENOMIC DNA]</scope>
    <source>
        <strain evidence="1 2">DSM 5831</strain>
    </source>
</reference>
<accession>A0A2Z3GUU2</accession>
<sequence length="68" mass="7185">MSKSDFAAGAVAGFVLLTGLASAAYGLTRPNISDTEFYRFCLTHNIGLADCVIPESMSDKTNRTKAAP</sequence>
<dbReference type="RefSeq" id="WP_010033444.1">
    <property type="nucleotide sequence ID" value="NZ_CP025958.1"/>
</dbReference>
<proteinExistence type="predicted"/>
<organism evidence="1 2">
    <name type="scientific">Gemmata obscuriglobus</name>
    <dbReference type="NCBI Taxonomy" id="114"/>
    <lineage>
        <taxon>Bacteria</taxon>
        <taxon>Pseudomonadati</taxon>
        <taxon>Planctomycetota</taxon>
        <taxon>Planctomycetia</taxon>
        <taxon>Gemmatales</taxon>
        <taxon>Gemmataceae</taxon>
        <taxon>Gemmata</taxon>
    </lineage>
</organism>
<dbReference type="KEGG" id="gog:C1280_08505"/>
<dbReference type="EMBL" id="CP025958">
    <property type="protein sequence ID" value="AWM37058.1"/>
    <property type="molecule type" value="Genomic_DNA"/>
</dbReference>
<name>A0A2Z3GUU2_9BACT</name>
<gene>
    <name evidence="1" type="ORF">C1280_08505</name>
</gene>
<dbReference type="AlphaFoldDB" id="A0A2Z3GUU2"/>
<keyword evidence="2" id="KW-1185">Reference proteome</keyword>
<evidence type="ECO:0000313" key="2">
    <source>
        <dbReference type="Proteomes" id="UP000245802"/>
    </source>
</evidence>
<evidence type="ECO:0000313" key="1">
    <source>
        <dbReference type="EMBL" id="AWM37058.1"/>
    </source>
</evidence>
<dbReference type="Proteomes" id="UP000245802">
    <property type="component" value="Chromosome"/>
</dbReference>
<protein>
    <submittedName>
        <fullName evidence="1">Uncharacterized protein</fullName>
    </submittedName>
</protein>